<sequence>MGVFTYSGAGGGAGGSLTNLAKGGDVGEFTGGASLDTDGGGGGGASAFANGGNGEDIVNNAGSGTFGSGGGGAGENVGNSPIAGNGGDGFVRIDYYSA</sequence>
<dbReference type="EMBL" id="JN885991">
    <property type="protein sequence ID" value="AEX61446.1"/>
    <property type="molecule type" value="Genomic_DNA"/>
</dbReference>
<reference evidence="1" key="1">
    <citation type="submission" date="2011-10" db="EMBL/GenBank/DDBJ databases">
        <title>Provirophages and transpovirons: unique mobilome of giant viruses.</title>
        <authorList>
            <person name="Desnues C."/>
            <person name="LaScola B."/>
            <person name="Yutin N."/>
            <person name="Fournous G."/>
            <person name="Koonin E."/>
            <person name="Raoult D."/>
        </authorList>
    </citation>
    <scope>NUCLEOTIDE SEQUENCE</scope>
    <source>
        <strain evidence="1">Mv13-c7</strain>
    </source>
</reference>
<evidence type="ECO:0000313" key="1">
    <source>
        <dbReference type="EMBL" id="AEX61446.1"/>
    </source>
</evidence>
<organism evidence="1">
    <name type="scientific">Megavirus courdo7</name>
    <dbReference type="NCBI Taxonomy" id="1128135"/>
    <lineage>
        <taxon>Viruses</taxon>
        <taxon>Varidnaviria</taxon>
        <taxon>Bamfordvirae</taxon>
        <taxon>Nucleocytoviricota</taxon>
        <taxon>Megaviricetes</taxon>
        <taxon>Imitervirales</taxon>
        <taxon>Mimiviridae</taxon>
        <taxon>Megamimivirinae</taxon>
        <taxon>Megavirus</taxon>
    </lineage>
</organism>
<gene>
    <name evidence="1" type="ORF">c7_R380</name>
</gene>
<protein>
    <submittedName>
        <fullName evidence="1">Collagen-like protein</fullName>
    </submittedName>
</protein>
<accession>H2EAM3</accession>
<name>H2EAM3_9VIRU</name>
<proteinExistence type="predicted"/>